<dbReference type="AlphaFoldDB" id="A0A0E9UA56"/>
<protein>
    <submittedName>
        <fullName evidence="1">Uncharacterized protein</fullName>
    </submittedName>
</protein>
<name>A0A0E9UA56_ANGAN</name>
<reference evidence="1" key="2">
    <citation type="journal article" date="2015" name="Fish Shellfish Immunol.">
        <title>Early steps in the European eel (Anguilla anguilla)-Vibrio vulnificus interaction in the gills: Role of the RtxA13 toxin.</title>
        <authorList>
            <person name="Callol A."/>
            <person name="Pajuelo D."/>
            <person name="Ebbesson L."/>
            <person name="Teles M."/>
            <person name="MacKenzie S."/>
            <person name="Amaro C."/>
        </authorList>
    </citation>
    <scope>NUCLEOTIDE SEQUENCE</scope>
</reference>
<reference evidence="1" key="1">
    <citation type="submission" date="2014-11" db="EMBL/GenBank/DDBJ databases">
        <authorList>
            <person name="Amaro Gonzalez C."/>
        </authorList>
    </citation>
    <scope>NUCLEOTIDE SEQUENCE</scope>
</reference>
<organism evidence="1">
    <name type="scientific">Anguilla anguilla</name>
    <name type="common">European freshwater eel</name>
    <name type="synonym">Muraena anguilla</name>
    <dbReference type="NCBI Taxonomy" id="7936"/>
    <lineage>
        <taxon>Eukaryota</taxon>
        <taxon>Metazoa</taxon>
        <taxon>Chordata</taxon>
        <taxon>Craniata</taxon>
        <taxon>Vertebrata</taxon>
        <taxon>Euteleostomi</taxon>
        <taxon>Actinopterygii</taxon>
        <taxon>Neopterygii</taxon>
        <taxon>Teleostei</taxon>
        <taxon>Anguilliformes</taxon>
        <taxon>Anguillidae</taxon>
        <taxon>Anguilla</taxon>
    </lineage>
</organism>
<dbReference type="EMBL" id="GBXM01046517">
    <property type="protein sequence ID" value="JAH62060.1"/>
    <property type="molecule type" value="Transcribed_RNA"/>
</dbReference>
<evidence type="ECO:0000313" key="1">
    <source>
        <dbReference type="EMBL" id="JAH62060.1"/>
    </source>
</evidence>
<proteinExistence type="predicted"/>
<accession>A0A0E9UA56</accession>
<sequence>MLIGDVLSVPVPCITLQTSLTGKIRACTNNLTSWLR</sequence>